<keyword evidence="1" id="KW-0472">Membrane</keyword>
<feature type="transmembrane region" description="Helical" evidence="1">
    <location>
        <begin position="6"/>
        <end position="28"/>
    </location>
</feature>
<keyword evidence="1" id="KW-0812">Transmembrane</keyword>
<evidence type="ECO:0000313" key="2">
    <source>
        <dbReference type="EnsemblPlants" id="KQK90262"/>
    </source>
</evidence>
<dbReference type="AlphaFoldDB" id="K4ANG1"/>
<reference evidence="3" key="1">
    <citation type="journal article" date="2012" name="Nat. Biotechnol.">
        <title>Reference genome sequence of the model plant Setaria.</title>
        <authorList>
            <person name="Bennetzen J.L."/>
            <person name="Schmutz J."/>
            <person name="Wang H."/>
            <person name="Percifield R."/>
            <person name="Hawkins J."/>
            <person name="Pontaroli A.C."/>
            <person name="Estep M."/>
            <person name="Feng L."/>
            <person name="Vaughn J.N."/>
            <person name="Grimwood J."/>
            <person name="Jenkins J."/>
            <person name="Barry K."/>
            <person name="Lindquist E."/>
            <person name="Hellsten U."/>
            <person name="Deshpande S."/>
            <person name="Wang X."/>
            <person name="Wu X."/>
            <person name="Mitros T."/>
            <person name="Triplett J."/>
            <person name="Yang X."/>
            <person name="Ye C.Y."/>
            <person name="Mauro-Herrera M."/>
            <person name="Wang L."/>
            <person name="Li P."/>
            <person name="Sharma M."/>
            <person name="Sharma R."/>
            <person name="Ronald P.C."/>
            <person name="Panaud O."/>
            <person name="Kellogg E.A."/>
            <person name="Brutnell T.P."/>
            <person name="Doust A.N."/>
            <person name="Tuskan G.A."/>
            <person name="Rokhsar D."/>
            <person name="Devos K.M."/>
        </authorList>
    </citation>
    <scope>NUCLEOTIDE SEQUENCE [LARGE SCALE GENOMIC DNA]</scope>
    <source>
        <strain evidence="3">cv. Yugu1</strain>
    </source>
</reference>
<dbReference type="Gramene" id="KQK90262">
    <property type="protein sequence ID" value="KQK90262"/>
    <property type="gene ID" value="SETIT_040458mg"/>
</dbReference>
<accession>K4ANG1</accession>
<evidence type="ECO:0000256" key="1">
    <source>
        <dbReference type="SAM" id="Phobius"/>
    </source>
</evidence>
<evidence type="ECO:0000313" key="3">
    <source>
        <dbReference type="Proteomes" id="UP000004995"/>
    </source>
</evidence>
<dbReference type="HOGENOM" id="CLU_3192326_0_0_1"/>
<keyword evidence="1" id="KW-1133">Transmembrane helix</keyword>
<name>K4ANG1_SETIT</name>
<sequence length="46" mass="5381">MHNRHIHSICMAACKLTVIAVNFFFFTFTSLKFKGPDLFNILPPRR</sequence>
<dbReference type="InParanoid" id="K4ANG1"/>
<reference evidence="2" key="2">
    <citation type="submission" date="2018-08" db="UniProtKB">
        <authorList>
            <consortium name="EnsemblPlants"/>
        </authorList>
    </citation>
    <scope>IDENTIFICATION</scope>
    <source>
        <strain evidence="2">Yugu1</strain>
    </source>
</reference>
<proteinExistence type="predicted"/>
<dbReference type="EMBL" id="AGNK02005915">
    <property type="status" value="NOT_ANNOTATED_CDS"/>
    <property type="molecule type" value="Genomic_DNA"/>
</dbReference>
<keyword evidence="3" id="KW-1185">Reference proteome</keyword>
<dbReference type="Proteomes" id="UP000004995">
    <property type="component" value="Unassembled WGS sequence"/>
</dbReference>
<organism evidence="2 3">
    <name type="scientific">Setaria italica</name>
    <name type="common">Foxtail millet</name>
    <name type="synonym">Panicum italicum</name>
    <dbReference type="NCBI Taxonomy" id="4555"/>
    <lineage>
        <taxon>Eukaryota</taxon>
        <taxon>Viridiplantae</taxon>
        <taxon>Streptophyta</taxon>
        <taxon>Embryophyta</taxon>
        <taxon>Tracheophyta</taxon>
        <taxon>Spermatophyta</taxon>
        <taxon>Magnoliopsida</taxon>
        <taxon>Liliopsida</taxon>
        <taxon>Poales</taxon>
        <taxon>Poaceae</taxon>
        <taxon>PACMAD clade</taxon>
        <taxon>Panicoideae</taxon>
        <taxon>Panicodae</taxon>
        <taxon>Paniceae</taxon>
        <taxon>Cenchrinae</taxon>
        <taxon>Setaria</taxon>
    </lineage>
</organism>
<dbReference type="EnsemblPlants" id="KQK90262">
    <property type="protein sequence ID" value="KQK90262"/>
    <property type="gene ID" value="SETIT_040458mg"/>
</dbReference>
<protein>
    <submittedName>
        <fullName evidence="2">Uncharacterized protein</fullName>
    </submittedName>
</protein>